<reference evidence="3" key="3">
    <citation type="submission" date="2022-01" db="EMBL/GenBank/DDBJ databases">
        <authorList>
            <person name="Rubenstein D.R."/>
        </authorList>
    </citation>
    <scope>NUCLEOTIDE SEQUENCE</scope>
    <source>
        <strain evidence="3">SS15</strain>
        <tissue evidence="3">Liver</tissue>
    </source>
</reference>
<comment type="caution">
    <text evidence="2">The sequence shown here is derived from an EMBL/GenBank/DDBJ whole genome shotgun (WGS) entry which is preliminary data.</text>
</comment>
<gene>
    <name evidence="3" type="ORF">IHE44_0007329</name>
    <name evidence="2" type="ORF">IHE44_006161</name>
</gene>
<organism evidence="2">
    <name type="scientific">Lamprotornis superbus</name>
    <dbReference type="NCBI Taxonomy" id="245042"/>
    <lineage>
        <taxon>Eukaryota</taxon>
        <taxon>Metazoa</taxon>
        <taxon>Chordata</taxon>
        <taxon>Craniata</taxon>
        <taxon>Vertebrata</taxon>
        <taxon>Euteleostomi</taxon>
        <taxon>Archelosauria</taxon>
        <taxon>Archosauria</taxon>
        <taxon>Dinosauria</taxon>
        <taxon>Saurischia</taxon>
        <taxon>Theropoda</taxon>
        <taxon>Coelurosauria</taxon>
        <taxon>Aves</taxon>
        <taxon>Neognathae</taxon>
        <taxon>Neoaves</taxon>
        <taxon>Telluraves</taxon>
        <taxon>Australaves</taxon>
        <taxon>Passeriformes</taxon>
        <taxon>Sturnidae</taxon>
        <taxon>Lamprotornis</taxon>
    </lineage>
</organism>
<sequence length="471" mass="50506">MDLLFLFFLCPLPPADLKNRNSPRSNLKFRFDKLSHGSSSMNVSTKGKIFNTPWDQHAPAMGSEVPSPAGCLLHQKRALPLLQSCPGREQHLVTGCPPVQHTPCVQEGTCLCLCCTHTHGQGHVPSWCCAGSPCACPHSPCPWAAWAEGQQERPLQSLGPSVLNLQVGGQAKVSVSGSGAICNRLLFSSLGAVEQNLPGGVLGSSPWSGVCNVSPGIPSSHLHPKTLGQRQPLTPDLPSFLHKRQVSGLAREWSWDCRQLILLGSFVLPALSLPDTEHSLGTPFSGRQATMLQRYSPLSPQPVTFGNPHEMRGCSQGHRAPDSFWRWVQNCAPAPLSGAVGSNHHLPSSLSCPRARAEPSQQKLLCSPWSCRELLPESLTVLVTSVLCSALMNPCGKAAAMMGGEPACAFQCSLSLEFPLEEEHAGCSACSCLRITHFAVQHLSDDASAALSNPAPVLLLEALFWFPEAAR</sequence>
<feature type="signal peptide" evidence="1">
    <location>
        <begin position="1"/>
        <end position="17"/>
    </location>
</feature>
<keyword evidence="1" id="KW-0732">Signal</keyword>
<evidence type="ECO:0000313" key="3">
    <source>
        <dbReference type="EMBL" id="KAI1231698.1"/>
    </source>
</evidence>
<reference evidence="2" key="1">
    <citation type="submission" date="2020-10" db="EMBL/GenBank/DDBJ databases">
        <title>Feather gene expression reveals the developmental basis of iridescence in African starlings.</title>
        <authorList>
            <person name="Rubenstein D.R."/>
        </authorList>
    </citation>
    <scope>NUCLEOTIDE SEQUENCE</scope>
    <source>
        <strain evidence="2">SS15</strain>
        <tissue evidence="2">Liver</tissue>
    </source>
</reference>
<evidence type="ECO:0000313" key="2">
    <source>
        <dbReference type="EMBL" id="KAG0124423.1"/>
    </source>
</evidence>
<dbReference type="AlphaFoldDB" id="A0A835TZK3"/>
<dbReference type="EMBL" id="JADDUC010000024">
    <property type="protein sequence ID" value="KAG0124423.1"/>
    <property type="molecule type" value="Genomic_DNA"/>
</dbReference>
<proteinExistence type="predicted"/>
<keyword evidence="4" id="KW-1185">Reference proteome</keyword>
<reference evidence="3 4" key="2">
    <citation type="journal article" date="2021" name="J. Hered.">
        <title>Feather Gene Expression Elucidates the Developmental Basis of Plumage Iridescence in African Starlings.</title>
        <authorList>
            <person name="Rubenstein D.R."/>
            <person name="Corvelo A."/>
            <person name="MacManes M.D."/>
            <person name="Maia R."/>
            <person name="Narzisi G."/>
            <person name="Rousaki A."/>
            <person name="Vandenabeele P."/>
            <person name="Shawkey M.D."/>
            <person name="Solomon J."/>
        </authorList>
    </citation>
    <scope>NUCLEOTIDE SEQUENCE [LARGE SCALE GENOMIC DNA]</scope>
    <source>
        <strain evidence="3">SS15</strain>
    </source>
</reference>
<evidence type="ECO:0000313" key="4">
    <source>
        <dbReference type="Proteomes" id="UP000618051"/>
    </source>
</evidence>
<name>A0A835TZK3_9PASS</name>
<protein>
    <submittedName>
        <fullName evidence="2">Uncharacterized protein</fullName>
    </submittedName>
</protein>
<accession>A0A835TZK3</accession>
<feature type="chain" id="PRO_5032696579" evidence="1">
    <location>
        <begin position="18"/>
        <end position="471"/>
    </location>
</feature>
<dbReference type="Proteomes" id="UP000618051">
    <property type="component" value="Unassembled WGS sequence"/>
</dbReference>
<dbReference type="EMBL" id="JADDUC020000024">
    <property type="protein sequence ID" value="KAI1231698.1"/>
    <property type="molecule type" value="Genomic_DNA"/>
</dbReference>
<evidence type="ECO:0000256" key="1">
    <source>
        <dbReference type="SAM" id="SignalP"/>
    </source>
</evidence>